<dbReference type="InterPro" id="IPR012334">
    <property type="entry name" value="Pectin_lyas_fold"/>
</dbReference>
<keyword evidence="6 11" id="KW-0378">Hydrolase</keyword>
<feature type="chain" id="PRO_5013633251" evidence="12">
    <location>
        <begin position="24"/>
        <end position="386"/>
    </location>
</feature>
<evidence type="ECO:0000256" key="11">
    <source>
        <dbReference type="RuleBase" id="RU361169"/>
    </source>
</evidence>
<dbReference type="AlphaFoldDB" id="A0A2G4SJ73"/>
<keyword evidence="4 12" id="KW-0732">Signal</keyword>
<keyword evidence="5" id="KW-0677">Repeat</keyword>
<accession>A0A2G4SJ73</accession>
<dbReference type="SMART" id="SM00710">
    <property type="entry name" value="PbH1"/>
    <property type="match status" value="4"/>
</dbReference>
<evidence type="ECO:0000256" key="1">
    <source>
        <dbReference type="ARBA" id="ARBA00004613"/>
    </source>
</evidence>
<reference evidence="13 14" key="1">
    <citation type="journal article" date="2016" name="Proc. Natl. Acad. Sci. U.S.A.">
        <title>Lipid metabolic changes in an early divergent fungus govern the establishment of a mutualistic symbiosis with endobacteria.</title>
        <authorList>
            <person name="Lastovetsky O.A."/>
            <person name="Gaspar M.L."/>
            <person name="Mondo S.J."/>
            <person name="LaButti K.M."/>
            <person name="Sandor L."/>
            <person name="Grigoriev I.V."/>
            <person name="Henry S.A."/>
            <person name="Pawlowska T.E."/>
        </authorList>
    </citation>
    <scope>NUCLEOTIDE SEQUENCE [LARGE SCALE GENOMIC DNA]</scope>
    <source>
        <strain evidence="13 14">ATCC 52813</strain>
    </source>
</reference>
<dbReference type="Gene3D" id="2.160.20.10">
    <property type="entry name" value="Single-stranded right-handed beta-helix, Pectin lyase-like"/>
    <property type="match status" value="1"/>
</dbReference>
<dbReference type="InterPro" id="IPR011050">
    <property type="entry name" value="Pectin_lyase_fold/virulence"/>
</dbReference>
<dbReference type="PANTHER" id="PTHR31736">
    <property type="match status" value="1"/>
</dbReference>
<dbReference type="InterPro" id="IPR000743">
    <property type="entry name" value="Glyco_hydro_28"/>
</dbReference>
<feature type="signal peptide" evidence="12">
    <location>
        <begin position="1"/>
        <end position="23"/>
    </location>
</feature>
<dbReference type="RefSeq" id="XP_023462519.1">
    <property type="nucleotide sequence ID" value="XM_023614599.1"/>
</dbReference>
<dbReference type="GO" id="GO:0005576">
    <property type="term" value="C:extracellular region"/>
    <property type="evidence" value="ECO:0007669"/>
    <property type="project" value="UniProtKB-SubCell"/>
</dbReference>
<dbReference type="GO" id="GO:0071555">
    <property type="term" value="P:cell wall organization"/>
    <property type="evidence" value="ECO:0007669"/>
    <property type="project" value="UniProtKB-KW"/>
</dbReference>
<evidence type="ECO:0000256" key="5">
    <source>
        <dbReference type="ARBA" id="ARBA00022737"/>
    </source>
</evidence>
<comment type="similarity">
    <text evidence="2 11">Belongs to the glycosyl hydrolase 28 family.</text>
</comment>
<gene>
    <name evidence="13" type="ORF">RHIMIDRAFT_309410</name>
</gene>
<dbReference type="EMBL" id="KZ303862">
    <property type="protein sequence ID" value="PHZ08811.1"/>
    <property type="molecule type" value="Genomic_DNA"/>
</dbReference>
<evidence type="ECO:0000256" key="4">
    <source>
        <dbReference type="ARBA" id="ARBA00022729"/>
    </source>
</evidence>
<keyword evidence="3" id="KW-0964">Secreted</keyword>
<dbReference type="InterPro" id="IPR006626">
    <property type="entry name" value="PbH1"/>
</dbReference>
<dbReference type="GO" id="GO:0004650">
    <property type="term" value="F:polygalacturonase activity"/>
    <property type="evidence" value="ECO:0007669"/>
    <property type="project" value="InterPro"/>
</dbReference>
<keyword evidence="7" id="KW-1015">Disulfide bond</keyword>
<keyword evidence="10" id="KW-0961">Cell wall biogenesis/degradation</keyword>
<keyword evidence="8" id="KW-0325">Glycoprotein</keyword>
<protein>
    <submittedName>
        <fullName evidence="13">Polygalacturonase</fullName>
    </submittedName>
</protein>
<evidence type="ECO:0000313" key="14">
    <source>
        <dbReference type="Proteomes" id="UP000242254"/>
    </source>
</evidence>
<dbReference type="STRING" id="1340429.A0A2G4SJ73"/>
<dbReference type="SUPFAM" id="SSF51126">
    <property type="entry name" value="Pectin lyase-like"/>
    <property type="match status" value="1"/>
</dbReference>
<sequence length="386" mass="41796">MVQFLFSSLTLLAILLLAISASGQKVCVAQNNKTDDAITIIQAFNDCKAGGTVSLPKEKTYNIKSLIKVTGLKNVNIDFAGKIVLPPYDPKFKGGSAYLEISGDNVHLNGGGTIVGNGQSWYDKLDNTAPIVLRTTSTNSVFSDFKILNAPRGHIAITGADNVVFENVYLNTRSTSKNFARNTDAWGVASSKNVIFRNSQLTVGDDCTAINAAVTNVTVTGIKCYEGHGFSIGSLGRGQQPDFVSNIHFTNNECHSCQNGIRIKAVPGGKGAVSDVRFQNVQLYDTENPVAITTHYFCEQNKNCNNDQSLTISNVVIDRITGEKKLNGIPRTTSNKDLPVISIDCSKHGLCKDFSLTNINIKKNPATKKNVCNYLVGSEKIPYCQQ</sequence>
<name>A0A2G4SJ73_RHIZD</name>
<dbReference type="GeneID" id="35445588"/>
<evidence type="ECO:0000256" key="2">
    <source>
        <dbReference type="ARBA" id="ARBA00008834"/>
    </source>
</evidence>
<evidence type="ECO:0000256" key="9">
    <source>
        <dbReference type="ARBA" id="ARBA00023295"/>
    </source>
</evidence>
<keyword evidence="9 11" id="KW-0326">Glycosidase</keyword>
<comment type="subcellular location">
    <subcellularLocation>
        <location evidence="1">Secreted</location>
    </subcellularLocation>
</comment>
<organism evidence="13 14">
    <name type="scientific">Rhizopus microsporus ATCC 52813</name>
    <dbReference type="NCBI Taxonomy" id="1340429"/>
    <lineage>
        <taxon>Eukaryota</taxon>
        <taxon>Fungi</taxon>
        <taxon>Fungi incertae sedis</taxon>
        <taxon>Mucoromycota</taxon>
        <taxon>Mucoromycotina</taxon>
        <taxon>Mucoromycetes</taxon>
        <taxon>Mucorales</taxon>
        <taxon>Mucorineae</taxon>
        <taxon>Rhizopodaceae</taxon>
        <taxon>Rhizopus</taxon>
    </lineage>
</organism>
<evidence type="ECO:0000256" key="7">
    <source>
        <dbReference type="ARBA" id="ARBA00023157"/>
    </source>
</evidence>
<evidence type="ECO:0000256" key="8">
    <source>
        <dbReference type="ARBA" id="ARBA00023180"/>
    </source>
</evidence>
<dbReference type="Proteomes" id="UP000242254">
    <property type="component" value="Unassembled WGS sequence"/>
</dbReference>
<evidence type="ECO:0000256" key="10">
    <source>
        <dbReference type="ARBA" id="ARBA00023316"/>
    </source>
</evidence>
<proteinExistence type="inferred from homology"/>
<evidence type="ECO:0000256" key="6">
    <source>
        <dbReference type="ARBA" id="ARBA00022801"/>
    </source>
</evidence>
<dbReference type="GO" id="GO:0045490">
    <property type="term" value="P:pectin catabolic process"/>
    <property type="evidence" value="ECO:0007669"/>
    <property type="project" value="UniProtKB-ARBA"/>
</dbReference>
<dbReference type="Pfam" id="PF00295">
    <property type="entry name" value="Glyco_hydro_28"/>
    <property type="match status" value="1"/>
</dbReference>
<evidence type="ECO:0000313" key="13">
    <source>
        <dbReference type="EMBL" id="PHZ08811.1"/>
    </source>
</evidence>
<evidence type="ECO:0000256" key="12">
    <source>
        <dbReference type="SAM" id="SignalP"/>
    </source>
</evidence>
<evidence type="ECO:0000256" key="3">
    <source>
        <dbReference type="ARBA" id="ARBA00022525"/>
    </source>
</evidence>
<keyword evidence="14" id="KW-1185">Reference proteome</keyword>
<dbReference type="PANTHER" id="PTHR31736:SF19">
    <property type="entry name" value="PECTIN LYASE SUPERFAMILY PROTEIN-RELATED"/>
    <property type="match status" value="1"/>
</dbReference>
<dbReference type="GO" id="GO:0046576">
    <property type="term" value="F:rhamnogalacturonan alpha-L-rhamnopyranosyl-(1-&gt;4)-alpha-D-galactopyranosyluronide lyase activity"/>
    <property type="evidence" value="ECO:0007669"/>
    <property type="project" value="UniProtKB-ARBA"/>
</dbReference>